<accession>A0ACC2JJG7</accession>
<keyword evidence="2" id="KW-1185">Reference proteome</keyword>
<gene>
    <name evidence="1" type="ORF">O1611_g6060</name>
</gene>
<proteinExistence type="predicted"/>
<organism evidence="1 2">
    <name type="scientific">Lasiodiplodia mahajangana</name>
    <dbReference type="NCBI Taxonomy" id="1108764"/>
    <lineage>
        <taxon>Eukaryota</taxon>
        <taxon>Fungi</taxon>
        <taxon>Dikarya</taxon>
        <taxon>Ascomycota</taxon>
        <taxon>Pezizomycotina</taxon>
        <taxon>Dothideomycetes</taxon>
        <taxon>Dothideomycetes incertae sedis</taxon>
        <taxon>Botryosphaeriales</taxon>
        <taxon>Botryosphaeriaceae</taxon>
        <taxon>Lasiodiplodia</taxon>
    </lineage>
</organism>
<comment type="caution">
    <text evidence="1">The sequence shown here is derived from an EMBL/GenBank/DDBJ whole genome shotgun (WGS) entry which is preliminary data.</text>
</comment>
<reference evidence="1" key="1">
    <citation type="submission" date="2022-12" db="EMBL/GenBank/DDBJ databases">
        <title>Genome Sequence of Lasiodiplodia mahajangana.</title>
        <authorList>
            <person name="Buettner E."/>
        </authorList>
    </citation>
    <scope>NUCLEOTIDE SEQUENCE</scope>
    <source>
        <strain evidence="1">VT137</strain>
    </source>
</reference>
<sequence length="2594" mass="290506">MGGWMPLLPAVQRHQRIVDPLPKKIPTEDIDRLAMLETALASGHRDIVHRLVTDHFDDVAQGDFSWLLDLKDEGLEAEDITPLLFELANTGPWVPVGKSDAIVVEGDIDLYLHQSSCAHNDRSVDTGDYSPFDPAELHLRRDVMQKGIETFCGIAGVFPPRIQGEKPRGVSFTGTTASIIYDYENGLGNLHGWRSRERLVSQLDQAMQRLARAARMLQQTGFCCNQFTILTANEEDPEFFGKAPVVRMNTVYFYMITILADEFTKVAQGGITKSGLSGIASASIGIMERLFPIQPPQNIDDQVHWCSLAVQVLCLGMMVYSQAHTGKLHPTFLANSLTEVTLQGSQKNRPHIIAQRRKLACMGDMIGDEVFVFRMSSSSIATPLNPSQTYHLSATCEEIVDSWGPGYLITENETPYGKELCGLGIRGGIIRPNRDSTTGGSLFHWGAEFSDSAFGSKTFSYWEKILIGTSTINTIPPPRPANSREKPATAIVDSDPRNPTHTYKRRRMAGSSIDPQPNTGENRVVRGVLAPISTNITCPLDSGMSRQMSGSYLSSLGTAPSYWKFTERQLIFQAGNYVQLQVGGTMTKQSAIPLKRVILDRWTREGNLSLFEEPWGLQVSLCTGIARRVPLRALIEEPLFHYIDTLNIDGWKALKSNAERAITSQDGFIEWTRKLNGGERRCMQTVFDKLLSLLKDTGFDSSEEHLSVLWPHDSDARFCVKIGPKHQPWSRMLKDSEWCAVFAVTTSLCLETQENKCRNTKAATWCGGKMLSTVVCPNLSGKIPPTLATIPTGAAKGKWKLENKERYWVDKCGGEVLLVVHKLPSLVTILEVKRNRLPGPVASKRWGDKLLRERPDTTFQEIEELFRPSMEVSDHLNSAGLRDGSEVDAEPASRAQNKPEFGLREDLADGIGNYDVVLIHGIRDPYKTVWICEDTSNWVKKQLLKDKCVNLLEFRYDISNTAPIYSDGIEAEAVRLLEDLIRIRSNRPLRPLIFVTRDLGSIIAQTALLIASSQPWRYGIIVRLTNLMIFYNCPHQFRNLLEADDTMLNLLVSLTSASGAPSLTDLSTKATRLAEQVDANNHGVVDALLWQHIPIANIISLPLPNERNNSMPVQHEDGRPISSSACPKEGMFVTVRQPLEYSFVTSATHVELATIRDDDPEIRRLSEAIAEYIPKSAEQYFPSDGNAGTPTWRYLLSECPPVRPPLTQHVHEKSSDDEFWSWFKELEEYRAWYEQTGVGTRILHAHASSSIDLWSDKIYHGVGMSRSWMKTTFHFRFDRSDVRFNNVRGMLSYFLVQLCRRFMFVERTSIVDKLMSFLGNLGTWSITDLFQWILILRQYDHAENVLYIISCIDQCKDDIVGYLNKFRVIGKHTELRFRILVTSDANSDFISRLESCPDINLDKFVAPEQYSPNGIDRHSQRLSQELSAVDSEIRPPSASSTCVAIRASLPEALQAMEKSVFVIVRTALHPLSIDQIAWALISGDAAHSAEDPSQRQRDAASGIRQLITGLYELKHGEIHLRHDEECDDTNDEASHHAMMTKLCIGYLSIPQVQEQVENFRKTDFDDQIYPAYFGNNLTAYSVKFLALHYQLAREMKPQQELFNFFENKATRMAWYNVHFILTRQSRTRPYSQPLLALPVVAQTGLTDLTTIFMNSEKEEENFATELGVALTEAARYGRMEVVNQLLEETDVQVGTLKDAVLSAASYGAIEPLNRLVSRCATIKGFEWPEDILHRASWLGLTRVVKKLLQAGVTSNSSKESRNFPGHSPLALCMTGRHRRVAELLIPESKADDDSRFALNQAARYANPGITGILVKRHLKGNRDDLYIAMIQACFGAAFTTLGQLLEEIPGGRWGSGDNRLVEPLAMAVSHGYFNCAKALATHGVNINMSDGQTLPLLSAVGARRLELARLLLDSGANPNITTKQFKLPLLAAVGNGDIPMVRLLLERGAGIEMQDQTDTTLKTALLAASATSNQDLLYCLLVRGANVNMVPAGSRSPLFTSVWNNQADNVKILLEHGANINSVVSEPLNWAPINAAYDNPTILRILIEGGADINHRSSNGTVLFKASRWGFEATVELLLEYKNDLEVDKELVDEKNGVDNGMSPLCIACKYNRVGIMRLLLEAGANAQHMTRHGRFPLEICTQLSPQEIPDQALRLLLEYHTRIDLGQKDHNGNTALHKINKSTPLATIKRLVNAGADLDAMNHREYTPLMVAMEAGNIGVCRYLFSKRASSVALKVTISGLLHLAVRIANSELIRMMAEAGADVNEVDPQTGETPLYIYLATKSPSILVVQYLVNICKADVNFGGKDLKYPIIQACKTCSPEIIRFLLEAGADVNVEDYAGRRPIHVLYYHDYNDISVLLEFGADPEARDKLDRTAVHYAAALADEDDVKVLLNSSNIGVDLQDADGWTPLMWACLQRRSWNLKHVATVLLDRGADVWARGKVEDEEWSPMKLARFHGGYECWTLELLEPRDKNKPRYNGREGCQEYWDKEFHKSRRGVLWESPICDGCFCVCVGVLWECQEEHGSEGFFLCFRCYPHRDILHPSHEKQFERLGERYRPESEDDSSECDLSEDGVSGDEDDEDDEDDVLSEGS</sequence>
<evidence type="ECO:0000313" key="1">
    <source>
        <dbReference type="EMBL" id="KAJ8127576.1"/>
    </source>
</evidence>
<dbReference type="Proteomes" id="UP001153332">
    <property type="component" value="Unassembled WGS sequence"/>
</dbReference>
<name>A0ACC2JJG7_9PEZI</name>
<evidence type="ECO:0000313" key="2">
    <source>
        <dbReference type="Proteomes" id="UP001153332"/>
    </source>
</evidence>
<dbReference type="EMBL" id="JAPUUL010001376">
    <property type="protein sequence ID" value="KAJ8127576.1"/>
    <property type="molecule type" value="Genomic_DNA"/>
</dbReference>
<protein>
    <submittedName>
        <fullName evidence="1">Uncharacterized protein</fullName>
    </submittedName>
</protein>